<name>A0ABQ9XJ93_9EUKA</name>
<keyword evidence="3" id="KW-1185">Reference proteome</keyword>
<feature type="compositionally biased region" description="Basic and acidic residues" evidence="1">
    <location>
        <begin position="187"/>
        <end position="251"/>
    </location>
</feature>
<feature type="compositionally biased region" description="Low complexity" evidence="1">
    <location>
        <begin position="137"/>
        <end position="149"/>
    </location>
</feature>
<feature type="compositionally biased region" description="Low complexity" evidence="1">
    <location>
        <begin position="1219"/>
        <end position="1230"/>
    </location>
</feature>
<sequence length="1256" mass="142427">MASQPYGASGDSYIPAETERDRRLRLRQEERAIRKMTADEDQNHEQVVVSSGLASRLSGAVGKSKRDEVYEEKRRKFLEAQEKQQNSRRPPPQQSRFAAELEHEISSPPSFQRQQTYSPAAINRQPPARYEQEDARPSSPAAARIPAPSYVQERITPPAIERDAGSRFQQNQFQEDRQPPRIAQNSRGREREDSLESTPRRDDRRAVQQERDEPTPTKHVFDSLGEEHRLNQERIKQEMQEDYRRAREERKMKKKGIMDPDPFSRGTSASEFDHQPPRQSQRAEDPSPSSQRQQNDYGAELRKQMEQKRRQKEEEKHQHMYGSGRQSEGQDEDDRGGSSHNQVGVSRGSGLRGIMGTDQSLEEQQMKRQKQQEYLEELKREKEAAKQRREREKREEQENEMRNVEIEEKRMERERNTNWEREGHSAHPNQAQREVTAHSPPTQRRQDTPPSFDRRESVGSGRVESSPGINRDEPNFARKALVTNQQDEEERNKNVESKMSYQAELRAQREAMRRRKEEEKNKARIEAELEAERLAREEEELNKKYARELEEERRKKEEKDGKGDVQTPSRQSGAGKKGVALNPQDKVKEIEAMQEEAARAFLKRKEEDEQRKKEARLARMNRANEEQPADDVQPAPARRFSSAFDETPVGGGAKTGGQTEDVRVEEKKEENDPVAAALNARLKKREEKKNAFRSAVQEAEEATQQPPEEEDWVARRERQRRERESQFAQQEQKPAEESPPSPPKKSRKGHTRSSKRSTRRSDSRTHSRSHKRHSHRRRSRSESLSSESEWSSYSGSSSGSDRSTSSSEWSREERRRRRKESERKRRKGDRREKKRSDESDQIEKLRIRLLSEILSIRNESERAQMMALLGFPSTSSPSSGISRTTELGIDEMQMFLLSQQEKQLKQMEMALGLGKTEMEAKDSRPRVHRSRNEKKEPTPQPLPGFGVSASDFDDAGQTLRAHSSFPSQFNPSSTFDPSLAQHESSLDGHIAFDPLEQSLRADSVFVESNFVPVKNGIGLGASIAVPKGQKVEYGLNPTSASHLYPSSFPAPSMPGIGMGMRKDPHPSSPTQPSLFTVTPPLPPLSSTLIAQSDTNTVLGQSFMSPFPTATTLPSDPAPSTLPPNTHPHPSSHLPLSPRDDSAAPFTAIPSGEKKAGGSLRQVGPVRPVSKGGKRPVSRGSILAQQKKEKEGGSLGYEPSLSATAPGRPASPTRPKSKSSRPSSGSRVGGSVDHEAEEEKVKTEIERLKNLTSTANL</sequence>
<dbReference type="Proteomes" id="UP001281761">
    <property type="component" value="Unassembled WGS sequence"/>
</dbReference>
<feature type="compositionally biased region" description="Basic and acidic residues" evidence="1">
    <location>
        <begin position="34"/>
        <end position="44"/>
    </location>
</feature>
<feature type="compositionally biased region" description="Basic and acidic residues" evidence="1">
    <location>
        <begin position="916"/>
        <end position="925"/>
    </location>
</feature>
<feature type="compositionally biased region" description="Basic and acidic residues" evidence="1">
    <location>
        <begin position="809"/>
        <end position="841"/>
    </location>
</feature>
<protein>
    <submittedName>
        <fullName evidence="2">Uncharacterized protein</fullName>
    </submittedName>
</protein>
<accession>A0ABQ9XJ93</accession>
<gene>
    <name evidence="2" type="ORF">BLNAU_13757</name>
</gene>
<feature type="compositionally biased region" description="Basic and acidic residues" evidence="1">
    <location>
        <begin position="299"/>
        <end position="318"/>
    </location>
</feature>
<feature type="compositionally biased region" description="Basic and acidic residues" evidence="1">
    <location>
        <begin position="364"/>
        <end position="425"/>
    </location>
</feature>
<dbReference type="EMBL" id="JARBJD010000121">
    <property type="protein sequence ID" value="KAK2951270.1"/>
    <property type="molecule type" value="Genomic_DNA"/>
</dbReference>
<feature type="compositionally biased region" description="Basic and acidic residues" evidence="1">
    <location>
        <begin position="444"/>
        <end position="457"/>
    </location>
</feature>
<feature type="compositionally biased region" description="Basic residues" evidence="1">
    <location>
        <begin position="766"/>
        <end position="779"/>
    </location>
</feature>
<feature type="compositionally biased region" description="Low complexity" evidence="1">
    <location>
        <begin position="1127"/>
        <end position="1136"/>
    </location>
</feature>
<feature type="compositionally biased region" description="Polar residues" evidence="1">
    <location>
        <begin position="1098"/>
        <end position="1113"/>
    </location>
</feature>
<feature type="compositionally biased region" description="Pro residues" evidence="1">
    <location>
        <begin position="1115"/>
        <end position="1126"/>
    </location>
</feature>
<evidence type="ECO:0000313" key="2">
    <source>
        <dbReference type="EMBL" id="KAK2951270.1"/>
    </source>
</evidence>
<feature type="compositionally biased region" description="Basic and acidic residues" evidence="1">
    <location>
        <begin position="64"/>
        <end position="82"/>
    </location>
</feature>
<feature type="compositionally biased region" description="Basic and acidic residues" evidence="1">
    <location>
        <begin position="603"/>
        <end position="625"/>
    </location>
</feature>
<feature type="region of interest" description="Disordered" evidence="1">
    <location>
        <begin position="916"/>
        <end position="946"/>
    </location>
</feature>
<comment type="caution">
    <text evidence="2">The sequence shown here is derived from an EMBL/GenBank/DDBJ whole genome shotgun (WGS) entry which is preliminary data.</text>
</comment>
<feature type="compositionally biased region" description="Basic and acidic residues" evidence="1">
    <location>
        <begin position="271"/>
        <end position="285"/>
    </location>
</feature>
<feature type="region of interest" description="Disordered" evidence="1">
    <location>
        <begin position="1098"/>
        <end position="1256"/>
    </location>
</feature>
<feature type="compositionally biased region" description="Basic and acidic residues" evidence="1">
    <location>
        <begin position="1231"/>
        <end position="1248"/>
    </location>
</feature>
<organism evidence="2 3">
    <name type="scientific">Blattamonas nauphoetae</name>
    <dbReference type="NCBI Taxonomy" id="2049346"/>
    <lineage>
        <taxon>Eukaryota</taxon>
        <taxon>Metamonada</taxon>
        <taxon>Preaxostyla</taxon>
        <taxon>Oxymonadida</taxon>
        <taxon>Blattamonas</taxon>
    </lineage>
</organism>
<feature type="region of interest" description="Disordered" evidence="1">
    <location>
        <begin position="1"/>
        <end position="22"/>
    </location>
</feature>
<feature type="compositionally biased region" description="Basic and acidic residues" evidence="1">
    <location>
        <begin position="660"/>
        <end position="671"/>
    </location>
</feature>
<feature type="compositionally biased region" description="Basic residues" evidence="1">
    <location>
        <begin position="744"/>
        <end position="758"/>
    </location>
</feature>
<reference evidence="2 3" key="1">
    <citation type="journal article" date="2022" name="bioRxiv">
        <title>Genomics of Preaxostyla Flagellates Illuminates Evolutionary Transitions and the Path Towards Mitochondrial Loss.</title>
        <authorList>
            <person name="Novak L.V.F."/>
            <person name="Treitli S.C."/>
            <person name="Pyrih J."/>
            <person name="Halakuc P."/>
            <person name="Pipaliya S.V."/>
            <person name="Vacek V."/>
            <person name="Brzon O."/>
            <person name="Soukal P."/>
            <person name="Eme L."/>
            <person name="Dacks J.B."/>
            <person name="Karnkowska A."/>
            <person name="Elias M."/>
            <person name="Hampl V."/>
        </authorList>
    </citation>
    <scope>NUCLEOTIDE SEQUENCE [LARGE SCALE GENOMIC DNA]</scope>
    <source>
        <strain evidence="2">NAU3</strain>
        <tissue evidence="2">Gut</tissue>
    </source>
</reference>
<feature type="compositionally biased region" description="Basic and acidic residues" evidence="1">
    <location>
        <begin position="506"/>
        <end position="563"/>
    </location>
</feature>
<feature type="compositionally biased region" description="Basic and acidic residues" evidence="1">
    <location>
        <begin position="712"/>
        <end position="725"/>
    </location>
</feature>
<feature type="compositionally biased region" description="Polar residues" evidence="1">
    <location>
        <begin position="287"/>
        <end position="296"/>
    </location>
</feature>
<feature type="compositionally biased region" description="Low complexity" evidence="1">
    <location>
        <begin position="782"/>
        <end position="808"/>
    </location>
</feature>
<evidence type="ECO:0000313" key="3">
    <source>
        <dbReference type="Proteomes" id="UP001281761"/>
    </source>
</evidence>
<proteinExistence type="predicted"/>
<feature type="compositionally biased region" description="Polar residues" evidence="1">
    <location>
        <begin position="427"/>
        <end position="443"/>
    </location>
</feature>
<feature type="region of interest" description="Disordered" evidence="1">
    <location>
        <begin position="34"/>
        <end position="587"/>
    </location>
</feature>
<feature type="compositionally biased region" description="Polar residues" evidence="1">
    <location>
        <begin position="107"/>
        <end position="118"/>
    </location>
</feature>
<evidence type="ECO:0000256" key="1">
    <source>
        <dbReference type="SAM" id="MobiDB-lite"/>
    </source>
</evidence>
<feature type="region of interest" description="Disordered" evidence="1">
    <location>
        <begin position="601"/>
        <end position="841"/>
    </location>
</feature>